<dbReference type="PANTHER" id="PTHR11403">
    <property type="entry name" value="CYTOCHROME C OXIDASE SUBUNIT III"/>
    <property type="match status" value="1"/>
</dbReference>
<name>A0A382IQA5_9ZZZZ</name>
<comment type="subcellular location">
    <subcellularLocation>
        <location evidence="1">Membrane</location>
        <topology evidence="1">Multi-pass membrane protein</topology>
    </subcellularLocation>
</comment>
<dbReference type="InterPro" id="IPR000298">
    <property type="entry name" value="Cyt_c_oxidase-like_su3"/>
</dbReference>
<evidence type="ECO:0000256" key="2">
    <source>
        <dbReference type="ARBA" id="ARBA00010581"/>
    </source>
</evidence>
<dbReference type="GO" id="GO:0019646">
    <property type="term" value="P:aerobic electron transport chain"/>
    <property type="evidence" value="ECO:0007669"/>
    <property type="project" value="InterPro"/>
</dbReference>
<dbReference type="SUPFAM" id="SSF81452">
    <property type="entry name" value="Cytochrome c oxidase subunit III-like"/>
    <property type="match status" value="1"/>
</dbReference>
<evidence type="ECO:0000256" key="6">
    <source>
        <dbReference type="SAM" id="Phobius"/>
    </source>
</evidence>
<evidence type="ECO:0000256" key="5">
    <source>
        <dbReference type="ARBA" id="ARBA00023136"/>
    </source>
</evidence>
<feature type="transmembrane region" description="Helical" evidence="6">
    <location>
        <begin position="145"/>
        <end position="168"/>
    </location>
</feature>
<dbReference type="InterPro" id="IPR035973">
    <property type="entry name" value="Cyt_c_oxidase_su3-like_sf"/>
</dbReference>
<dbReference type="Gene3D" id="1.20.120.80">
    <property type="entry name" value="Cytochrome c oxidase, subunit III, four-helix bundle"/>
    <property type="match status" value="1"/>
</dbReference>
<dbReference type="InterPro" id="IPR013833">
    <property type="entry name" value="Cyt_c_oxidase_su3_a-hlx"/>
</dbReference>
<evidence type="ECO:0000256" key="1">
    <source>
        <dbReference type="ARBA" id="ARBA00004141"/>
    </source>
</evidence>
<evidence type="ECO:0000256" key="3">
    <source>
        <dbReference type="ARBA" id="ARBA00022692"/>
    </source>
</evidence>
<keyword evidence="4 6" id="KW-1133">Transmembrane helix</keyword>
<dbReference type="InterPro" id="IPR024791">
    <property type="entry name" value="Cyt_c/ubiquinol_Oxase_su3"/>
</dbReference>
<gene>
    <name evidence="8" type="ORF">METZ01_LOCUS253705</name>
</gene>
<sequence length="226" mass="26538">MSNFIKKLFGTLIQKPWEKEQAEIDNYHEGRTFNISLQKSAVIVIFGVATVLFSLIFTGYLYTLPPEQDTRYLLKPNLLWINTIVLFFVTYYFSKVTNDLKKRQTSKVKKNLIFVGALSYLFLFGQVIFWFQLMKSGNYASTNSYFSSFYFFTALHGMHLLGGLFFWGKVSSRVMKLDKDKILNEEKNISALSLYWTYLLVVWIVFFLMIYLFNDSFIAWCKSLIS</sequence>
<organism evidence="8">
    <name type="scientific">marine metagenome</name>
    <dbReference type="NCBI Taxonomy" id="408172"/>
    <lineage>
        <taxon>unclassified sequences</taxon>
        <taxon>metagenomes</taxon>
        <taxon>ecological metagenomes</taxon>
    </lineage>
</organism>
<protein>
    <recommendedName>
        <fullName evidence="7">Heme-copper oxidase subunit III family profile domain-containing protein</fullName>
    </recommendedName>
</protein>
<keyword evidence="5 6" id="KW-0472">Membrane</keyword>
<feature type="transmembrane region" description="Helical" evidence="6">
    <location>
        <begin position="74"/>
        <end position="93"/>
    </location>
</feature>
<comment type="similarity">
    <text evidence="2">Belongs to the cytochrome c oxidase subunit 3 family.</text>
</comment>
<feature type="transmembrane region" description="Helical" evidence="6">
    <location>
        <begin position="113"/>
        <end position="133"/>
    </location>
</feature>
<accession>A0A382IQA5</accession>
<dbReference type="AlphaFoldDB" id="A0A382IQA5"/>
<proteinExistence type="inferred from homology"/>
<feature type="domain" description="Heme-copper oxidase subunit III family profile" evidence="7">
    <location>
        <begin position="36"/>
        <end position="215"/>
    </location>
</feature>
<evidence type="ECO:0000256" key="4">
    <source>
        <dbReference type="ARBA" id="ARBA00022989"/>
    </source>
</evidence>
<feature type="transmembrane region" description="Helical" evidence="6">
    <location>
        <begin position="189"/>
        <end position="213"/>
    </location>
</feature>
<dbReference type="PANTHER" id="PTHR11403:SF10">
    <property type="entry name" value="CYTOCHROME C OXIDASE"/>
    <property type="match status" value="1"/>
</dbReference>
<evidence type="ECO:0000313" key="8">
    <source>
        <dbReference type="EMBL" id="SVC00851.1"/>
    </source>
</evidence>
<reference evidence="8" key="1">
    <citation type="submission" date="2018-05" db="EMBL/GenBank/DDBJ databases">
        <authorList>
            <person name="Lanie J.A."/>
            <person name="Ng W.-L."/>
            <person name="Kazmierczak K.M."/>
            <person name="Andrzejewski T.M."/>
            <person name="Davidsen T.M."/>
            <person name="Wayne K.J."/>
            <person name="Tettelin H."/>
            <person name="Glass J.I."/>
            <person name="Rusch D."/>
            <person name="Podicherti R."/>
            <person name="Tsui H.-C.T."/>
            <person name="Winkler M.E."/>
        </authorList>
    </citation>
    <scope>NUCLEOTIDE SEQUENCE</scope>
</reference>
<dbReference type="GO" id="GO:0004129">
    <property type="term" value="F:cytochrome-c oxidase activity"/>
    <property type="evidence" value="ECO:0007669"/>
    <property type="project" value="InterPro"/>
</dbReference>
<dbReference type="EMBL" id="UINC01068313">
    <property type="protein sequence ID" value="SVC00851.1"/>
    <property type="molecule type" value="Genomic_DNA"/>
</dbReference>
<feature type="transmembrane region" description="Helical" evidence="6">
    <location>
        <begin position="41"/>
        <end position="62"/>
    </location>
</feature>
<dbReference type="PROSITE" id="PS50253">
    <property type="entry name" value="COX3"/>
    <property type="match status" value="1"/>
</dbReference>
<keyword evidence="3 6" id="KW-0812">Transmembrane</keyword>
<dbReference type="GO" id="GO:0016020">
    <property type="term" value="C:membrane"/>
    <property type="evidence" value="ECO:0007669"/>
    <property type="project" value="UniProtKB-SubCell"/>
</dbReference>
<evidence type="ECO:0000259" key="7">
    <source>
        <dbReference type="PROSITE" id="PS50253"/>
    </source>
</evidence>